<feature type="transmembrane region" description="Helical" evidence="7">
    <location>
        <begin position="310"/>
        <end position="328"/>
    </location>
</feature>
<evidence type="ECO:0000256" key="2">
    <source>
        <dbReference type="ARBA" id="ARBA00022448"/>
    </source>
</evidence>
<evidence type="ECO:0000256" key="4">
    <source>
        <dbReference type="ARBA" id="ARBA00022692"/>
    </source>
</evidence>
<organism evidence="8">
    <name type="scientific">Vibrio chaetopteri</name>
    <dbReference type="NCBI Taxonomy" id="3016528"/>
    <lineage>
        <taxon>Bacteria</taxon>
        <taxon>Pseudomonadati</taxon>
        <taxon>Pseudomonadota</taxon>
        <taxon>Gammaproteobacteria</taxon>
        <taxon>Vibrionales</taxon>
        <taxon>Vibrionaceae</taxon>
        <taxon>Vibrio</taxon>
    </lineage>
</organism>
<feature type="transmembrane region" description="Helical" evidence="7">
    <location>
        <begin position="358"/>
        <end position="377"/>
    </location>
</feature>
<proteinExistence type="predicted"/>
<feature type="transmembrane region" description="Helical" evidence="7">
    <location>
        <begin position="81"/>
        <end position="98"/>
    </location>
</feature>
<feature type="transmembrane region" description="Helical" evidence="7">
    <location>
        <begin position="413"/>
        <end position="433"/>
    </location>
</feature>
<evidence type="ECO:0000256" key="5">
    <source>
        <dbReference type="ARBA" id="ARBA00022989"/>
    </source>
</evidence>
<dbReference type="EMBL" id="CP115921">
    <property type="protein sequence ID" value="XCD18731.1"/>
    <property type="molecule type" value="Genomic_DNA"/>
</dbReference>
<evidence type="ECO:0000256" key="7">
    <source>
        <dbReference type="SAM" id="Phobius"/>
    </source>
</evidence>
<dbReference type="AlphaFoldDB" id="A0AAU8BRX9"/>
<feature type="transmembrane region" description="Helical" evidence="7">
    <location>
        <begin position="335"/>
        <end position="352"/>
    </location>
</feature>
<evidence type="ECO:0000256" key="6">
    <source>
        <dbReference type="ARBA" id="ARBA00023136"/>
    </source>
</evidence>
<dbReference type="PANTHER" id="PTHR30509">
    <property type="entry name" value="P-HYDROXYBENZOIC ACID EFFLUX PUMP SUBUNIT-RELATED"/>
    <property type="match status" value="1"/>
</dbReference>
<sequence>MLKHTTKQAIKTGLALSLSLLTVHWLGWQKSSWVMLTVFVLSLTDSYGYSALKSQNRAMGTLLGAVTAFIILGLFSQQRMAFLASIVAFLMFCVFMNFDKRRGYLYNIAITVCLVISSAGIDSGAAGLSTAILRFQDTVLGVVIFSLVYRLVWPTTSESEFHRLAVATFDSLEQELNGETPQVSPEERKKNILLISDILTLPEIDKTVLAERKAKLKCLVNGLVYVSRKLAAENNRVSRQQELAALITEMRALLSGSSNTTQALMSIPVQTMNTLENDLRTKQLRGMLTALGLSLSVIAMWILMPIPGGASFPVFGLIVAANVATAPAKLAAPVMLIYMTFAALVLAQYVFLFPMLTASWQLALVFFLNIVVGYSLLEKWHLMSVRLLLGNALINMVGSATELVPSYNVLSPLTTLVFLFIVMATFQFNALLFERVSWPRKLTV</sequence>
<protein>
    <submittedName>
        <fullName evidence="8">FUSC family protein</fullName>
    </submittedName>
</protein>
<keyword evidence="2" id="KW-0813">Transport</keyword>
<evidence type="ECO:0000313" key="8">
    <source>
        <dbReference type="EMBL" id="XCD18731.1"/>
    </source>
</evidence>
<dbReference type="GO" id="GO:0005886">
    <property type="term" value="C:plasma membrane"/>
    <property type="evidence" value="ECO:0007669"/>
    <property type="project" value="UniProtKB-SubCell"/>
</dbReference>
<name>A0AAU8BRX9_9VIBR</name>
<dbReference type="InterPro" id="IPR006726">
    <property type="entry name" value="PHBA_efflux_AaeB/fusaric-R"/>
</dbReference>
<keyword evidence="3" id="KW-1003">Cell membrane</keyword>
<keyword evidence="5 7" id="KW-1133">Transmembrane helix</keyword>
<comment type="subcellular location">
    <subcellularLocation>
        <location evidence="1">Cell membrane</location>
        <topology evidence="1">Multi-pass membrane protein</topology>
    </subcellularLocation>
</comment>
<keyword evidence="6 7" id="KW-0472">Membrane</keyword>
<dbReference type="PANTHER" id="PTHR30509:SF9">
    <property type="entry name" value="MULTIDRUG RESISTANCE PROTEIN MDTO"/>
    <property type="match status" value="1"/>
</dbReference>
<feature type="transmembrane region" description="Helical" evidence="7">
    <location>
        <begin position="132"/>
        <end position="153"/>
    </location>
</feature>
<dbReference type="GO" id="GO:0022857">
    <property type="term" value="F:transmembrane transporter activity"/>
    <property type="evidence" value="ECO:0007669"/>
    <property type="project" value="InterPro"/>
</dbReference>
<keyword evidence="4 7" id="KW-0812">Transmembrane</keyword>
<evidence type="ECO:0000256" key="3">
    <source>
        <dbReference type="ARBA" id="ARBA00022475"/>
    </source>
</evidence>
<feature type="transmembrane region" description="Helical" evidence="7">
    <location>
        <begin position="59"/>
        <end position="75"/>
    </location>
</feature>
<gene>
    <name evidence="8" type="ORF">PG915_18450</name>
</gene>
<dbReference type="KEGG" id="vck:PG915_18450"/>
<dbReference type="Pfam" id="PF04632">
    <property type="entry name" value="FUSC"/>
    <property type="match status" value="1"/>
</dbReference>
<accession>A0AAU8BRX9</accession>
<reference evidence="8" key="1">
    <citation type="submission" date="2023-01" db="EMBL/GenBank/DDBJ databases">
        <title>Vibrio sp. CB1-14 genome sequencing.</title>
        <authorList>
            <person name="Otstavnykh N."/>
            <person name="Isaeva M."/>
            <person name="Meleshko D."/>
        </authorList>
    </citation>
    <scope>NUCLEOTIDE SEQUENCE</scope>
    <source>
        <strain evidence="8">CB1-14</strain>
    </source>
</reference>
<feature type="transmembrane region" description="Helical" evidence="7">
    <location>
        <begin position="33"/>
        <end position="52"/>
    </location>
</feature>
<dbReference type="RefSeq" id="WP_353499872.1">
    <property type="nucleotide sequence ID" value="NZ_CP115921.1"/>
</dbReference>
<evidence type="ECO:0000256" key="1">
    <source>
        <dbReference type="ARBA" id="ARBA00004651"/>
    </source>
</evidence>
<feature type="transmembrane region" description="Helical" evidence="7">
    <location>
        <begin position="105"/>
        <end position="126"/>
    </location>
</feature>
<feature type="transmembrane region" description="Helical" evidence="7">
    <location>
        <begin position="9"/>
        <end position="27"/>
    </location>
</feature>